<evidence type="ECO:0000256" key="7">
    <source>
        <dbReference type="ARBA" id="ARBA00035396"/>
    </source>
</evidence>
<keyword evidence="4" id="KW-0687">Ribonucleoprotein</keyword>
<dbReference type="Gene3D" id="2.40.30.10">
    <property type="entry name" value="Translation factors"/>
    <property type="match status" value="2"/>
</dbReference>
<evidence type="ECO:0000256" key="2">
    <source>
        <dbReference type="ARBA" id="ARBA00022980"/>
    </source>
</evidence>
<proteinExistence type="inferred from homology"/>
<feature type="transmembrane region" description="Helical" evidence="9">
    <location>
        <begin position="404"/>
        <end position="422"/>
    </location>
</feature>
<sequence>MFRSLVTSVTNSPACEFAGRILSANGGHITQHRGRRRTLTPVPWLPPVNEHVPKSSVGISKVTKTLLETVIEKENQVASTFANQASHQAATSIADIPASSRRVGLVVRKIGMLPQWTKEGGRILCTILEVDENHVVGVTSPDSWYKASAIGKRKAFNRHGPMWKVTVGATNEDPTNYTSAYRKKFTRAGVPVKETLGCFLVTEDALPLLGQPLDARHFEVGQYVTATGKTIDWGFQGGMHRWGMRGQPTRRTTKSHRRIGSVGSVGDARIWPGKRMPGHMGYEWRTVSGLEIVRINIDKQVIYVKGSVPGDMGEKLLLKDCLQEEKRLKSGPMPTWTPSLETIEEEPESPEEGVVPKTCFSRKRFRQSYSVSHHPLLFIPMLMQRRRQEEIKRKLRLLKSRSKFEILLSVYVIFVFLTSVFLTECSLIREKQVMTENNEETIVPDEQCNLTSSTPMKSSDLENVESPIERKISIVECDGEGNPLLKIFQYLSLKDLRSAMLTCHSWNNALSMEDSDIWQQLLVQKLPEAALSDPFLFVELRSARKKLRAWYFAWNTNDISRNNYIRTNGFTVHRQPVAQSTDGVRGKRGVSQGVHAFDITWDGPLGTVAVVGFATKHAALHCVGYIALLGSDDQSWGWNLVDNVLMHNGVQLGVYPKMNNPPKYEVGEKIRLVIDCDMHVAYFERNSEFLGIAFSHIPPLRLFQPSVRCASAEGTKAKAENELHNKMAFDEDDGMQDDGNDEEYSDETAEISPDAWQEACWVVISAYFDERVSCEAA</sequence>
<dbReference type="InterPro" id="IPR013320">
    <property type="entry name" value="ConA-like_dom_sf"/>
</dbReference>
<dbReference type="Pfam" id="PF00622">
    <property type="entry name" value="SPRY"/>
    <property type="match status" value="1"/>
</dbReference>
<dbReference type="InterPro" id="IPR000597">
    <property type="entry name" value="Ribosomal_uL3"/>
</dbReference>
<dbReference type="SUPFAM" id="SSF49899">
    <property type="entry name" value="Concanavalin A-like lectins/glucanases"/>
    <property type="match status" value="1"/>
</dbReference>
<feature type="compositionally biased region" description="Acidic residues" evidence="8">
    <location>
        <begin position="342"/>
        <end position="351"/>
    </location>
</feature>
<evidence type="ECO:0000256" key="6">
    <source>
        <dbReference type="ARBA" id="ARBA00035209"/>
    </source>
</evidence>
<dbReference type="InterPro" id="IPR001870">
    <property type="entry name" value="B30.2/SPRY"/>
</dbReference>
<reference evidence="12" key="1">
    <citation type="submission" date="2017-10" db="EMBL/GenBank/DDBJ databases">
        <title>Rapid genome shrinkage in a self-fertile nematode reveals novel sperm competition proteins.</title>
        <authorList>
            <person name="Yin D."/>
            <person name="Schwarz E.M."/>
            <person name="Thomas C.G."/>
            <person name="Felde R.L."/>
            <person name="Korf I.F."/>
            <person name="Cutter A.D."/>
            <person name="Schartner C.M."/>
            <person name="Ralston E.J."/>
            <person name="Meyer B.J."/>
            <person name="Haag E.S."/>
        </authorList>
    </citation>
    <scope>NUCLEOTIDE SEQUENCE [LARGE SCALE GENOMIC DNA]</scope>
    <source>
        <strain evidence="12">JU1422</strain>
    </source>
</reference>
<comment type="caution">
    <text evidence="11">The sequence shown here is derived from an EMBL/GenBank/DDBJ whole genome shotgun (WGS) entry which is preliminary data.</text>
</comment>
<evidence type="ECO:0000259" key="10">
    <source>
        <dbReference type="PROSITE" id="PS50188"/>
    </source>
</evidence>
<dbReference type="SUPFAM" id="SSF50447">
    <property type="entry name" value="Translation proteins"/>
    <property type="match status" value="1"/>
</dbReference>
<dbReference type="Pfam" id="PF00297">
    <property type="entry name" value="Ribosomal_L3"/>
    <property type="match status" value="1"/>
</dbReference>
<keyword evidence="3" id="KW-0770">Synapse</keyword>
<dbReference type="InterPro" id="IPR036047">
    <property type="entry name" value="F-box-like_dom_sf"/>
</dbReference>
<dbReference type="InterPro" id="IPR003877">
    <property type="entry name" value="SPRY_dom"/>
</dbReference>
<evidence type="ECO:0000313" key="12">
    <source>
        <dbReference type="Proteomes" id="UP000230233"/>
    </source>
</evidence>
<dbReference type="OrthoDB" id="2398163at2759"/>
<comment type="subcellular location">
    <subcellularLocation>
        <location evidence="5">Synapse</location>
    </subcellularLocation>
</comment>
<dbReference type="InterPro" id="IPR019927">
    <property type="entry name" value="Ribosomal_uL3_bac/org-type"/>
</dbReference>
<dbReference type="Proteomes" id="UP000230233">
    <property type="component" value="Chromosome III"/>
</dbReference>
<evidence type="ECO:0000256" key="9">
    <source>
        <dbReference type="SAM" id="Phobius"/>
    </source>
</evidence>
<evidence type="ECO:0000313" key="11">
    <source>
        <dbReference type="EMBL" id="PIC38059.1"/>
    </source>
</evidence>
<dbReference type="FunFam" id="2.40.30.10:FF:000223">
    <property type="entry name" value="Protein CBR-MRPS-18C"/>
    <property type="match status" value="1"/>
</dbReference>
<dbReference type="FunFam" id="2.40.30.10:FF:000169">
    <property type="entry name" value="50S ribosomal protein L3"/>
    <property type="match status" value="1"/>
</dbReference>
<dbReference type="Gene3D" id="1.20.1280.50">
    <property type="match status" value="1"/>
</dbReference>
<evidence type="ECO:0000256" key="1">
    <source>
        <dbReference type="ARBA" id="ARBA00006540"/>
    </source>
</evidence>
<keyword evidence="9" id="KW-1133">Transmembrane helix</keyword>
<accession>A0A2G5UEY1</accession>
<keyword evidence="9" id="KW-0472">Membrane</keyword>
<evidence type="ECO:0000256" key="8">
    <source>
        <dbReference type="SAM" id="MobiDB-lite"/>
    </source>
</evidence>
<dbReference type="Pfam" id="PF12937">
    <property type="entry name" value="F-box-like"/>
    <property type="match status" value="1"/>
</dbReference>
<keyword evidence="12" id="KW-1185">Reference proteome</keyword>
<dbReference type="GO" id="GO:0045202">
    <property type="term" value="C:synapse"/>
    <property type="evidence" value="ECO:0007669"/>
    <property type="project" value="UniProtKB-SubCell"/>
</dbReference>
<dbReference type="InterPro" id="IPR001810">
    <property type="entry name" value="F-box_dom"/>
</dbReference>
<feature type="region of interest" description="Disordered" evidence="8">
    <location>
        <begin position="329"/>
        <end position="353"/>
    </location>
</feature>
<dbReference type="InterPro" id="IPR009000">
    <property type="entry name" value="Transl_B-barrel_sf"/>
</dbReference>
<dbReference type="EMBL" id="PDUG01000003">
    <property type="protein sequence ID" value="PIC38059.1"/>
    <property type="molecule type" value="Genomic_DNA"/>
</dbReference>
<evidence type="ECO:0000256" key="4">
    <source>
        <dbReference type="ARBA" id="ARBA00023274"/>
    </source>
</evidence>
<comment type="similarity">
    <text evidence="1">Belongs to the universal ribosomal protein uL3 family.</text>
</comment>
<dbReference type="PANTHER" id="PTHR11229:SF8">
    <property type="entry name" value="LARGE RIBOSOMAL SUBUNIT PROTEIN UL3M"/>
    <property type="match status" value="1"/>
</dbReference>
<name>A0A2G5UEY1_9PELO</name>
<organism evidence="11 12">
    <name type="scientific">Caenorhabditis nigoni</name>
    <dbReference type="NCBI Taxonomy" id="1611254"/>
    <lineage>
        <taxon>Eukaryota</taxon>
        <taxon>Metazoa</taxon>
        <taxon>Ecdysozoa</taxon>
        <taxon>Nematoda</taxon>
        <taxon>Chromadorea</taxon>
        <taxon>Rhabditida</taxon>
        <taxon>Rhabditina</taxon>
        <taxon>Rhabditomorpha</taxon>
        <taxon>Rhabditoidea</taxon>
        <taxon>Rhabditidae</taxon>
        <taxon>Peloderinae</taxon>
        <taxon>Caenorhabditis</taxon>
    </lineage>
</organism>
<dbReference type="Gene3D" id="2.60.120.920">
    <property type="match status" value="1"/>
</dbReference>
<dbReference type="AlphaFoldDB" id="A0A2G5UEY1"/>
<dbReference type="STRING" id="1611254.A0A2G5UEY1"/>
<dbReference type="GO" id="GO:0006412">
    <property type="term" value="P:translation"/>
    <property type="evidence" value="ECO:0007669"/>
    <property type="project" value="InterPro"/>
</dbReference>
<dbReference type="GO" id="GO:0003735">
    <property type="term" value="F:structural constituent of ribosome"/>
    <property type="evidence" value="ECO:0007669"/>
    <property type="project" value="InterPro"/>
</dbReference>
<dbReference type="PANTHER" id="PTHR11229">
    <property type="entry name" value="50S RIBOSOMAL PROTEIN L3"/>
    <property type="match status" value="1"/>
</dbReference>
<gene>
    <name evidence="11" type="primary">Cnig_chr_III.g10196</name>
    <name evidence="11" type="ORF">B9Z55_010196</name>
</gene>
<dbReference type="PROSITE" id="PS50188">
    <property type="entry name" value="B302_SPRY"/>
    <property type="match status" value="1"/>
</dbReference>
<keyword evidence="9" id="KW-0812">Transmembrane</keyword>
<dbReference type="GO" id="GO:0005762">
    <property type="term" value="C:mitochondrial large ribosomal subunit"/>
    <property type="evidence" value="ECO:0007669"/>
    <property type="project" value="TreeGrafter"/>
</dbReference>
<dbReference type="SMART" id="SM00449">
    <property type="entry name" value="SPRY"/>
    <property type="match status" value="1"/>
</dbReference>
<keyword evidence="2" id="KW-0689">Ribosomal protein</keyword>
<feature type="domain" description="B30.2/SPRY" evidence="10">
    <location>
        <begin position="530"/>
        <end position="725"/>
    </location>
</feature>
<dbReference type="SUPFAM" id="SSF81383">
    <property type="entry name" value="F-box domain"/>
    <property type="match status" value="1"/>
</dbReference>
<evidence type="ECO:0000256" key="3">
    <source>
        <dbReference type="ARBA" id="ARBA00023018"/>
    </source>
</evidence>
<evidence type="ECO:0000256" key="5">
    <source>
        <dbReference type="ARBA" id="ARBA00034103"/>
    </source>
</evidence>
<protein>
    <recommendedName>
        <fullName evidence="6">Large ribosomal subunit protein uL3m</fullName>
    </recommendedName>
    <alternativeName>
        <fullName evidence="7">39S ribosomal protein L3, mitochondrial</fullName>
    </alternativeName>
</protein>
<dbReference type="InterPro" id="IPR043136">
    <property type="entry name" value="B30.2/SPRY_sf"/>
</dbReference>